<dbReference type="SUPFAM" id="SSF52279">
    <property type="entry name" value="Beta-D-glucan exohydrolase, C-terminal domain"/>
    <property type="match status" value="1"/>
</dbReference>
<dbReference type="SMART" id="SM00758">
    <property type="entry name" value="PA14"/>
    <property type="match status" value="1"/>
</dbReference>
<keyword evidence="6" id="KW-0119">Carbohydrate metabolism</keyword>
<dbReference type="InterPro" id="IPR050288">
    <property type="entry name" value="Cellulose_deg_GH3"/>
</dbReference>
<comment type="pathway">
    <text evidence="6">Glycan metabolism; cellulose degradation.</text>
</comment>
<dbReference type="GO" id="GO:0009251">
    <property type="term" value="P:glucan catabolic process"/>
    <property type="evidence" value="ECO:0007669"/>
    <property type="project" value="TreeGrafter"/>
</dbReference>
<dbReference type="Gene3D" id="3.20.20.300">
    <property type="entry name" value="Glycoside hydrolase, family 3, N-terminal domain"/>
    <property type="match status" value="1"/>
</dbReference>
<accession>A0AAD6TMG4</accession>
<keyword evidence="9" id="KW-1185">Reference proteome</keyword>
<dbReference type="Gene3D" id="2.60.40.10">
    <property type="entry name" value="Immunoglobulins"/>
    <property type="match status" value="1"/>
</dbReference>
<dbReference type="SUPFAM" id="SSF51445">
    <property type="entry name" value="(Trans)glycosidases"/>
    <property type="match status" value="1"/>
</dbReference>
<evidence type="ECO:0000259" key="7">
    <source>
        <dbReference type="PROSITE" id="PS51820"/>
    </source>
</evidence>
<gene>
    <name evidence="8" type="ORF">C8F04DRAFT_1060727</name>
</gene>
<dbReference type="Pfam" id="PF01915">
    <property type="entry name" value="Glyco_hydro_3_C"/>
    <property type="match status" value="1"/>
</dbReference>
<organism evidence="8 9">
    <name type="scientific">Mycena alexandri</name>
    <dbReference type="NCBI Taxonomy" id="1745969"/>
    <lineage>
        <taxon>Eukaryota</taxon>
        <taxon>Fungi</taxon>
        <taxon>Dikarya</taxon>
        <taxon>Basidiomycota</taxon>
        <taxon>Agaricomycotina</taxon>
        <taxon>Agaricomycetes</taxon>
        <taxon>Agaricomycetidae</taxon>
        <taxon>Agaricales</taxon>
        <taxon>Marasmiineae</taxon>
        <taxon>Mycenaceae</taxon>
        <taxon>Mycena</taxon>
    </lineage>
</organism>
<evidence type="ECO:0000256" key="3">
    <source>
        <dbReference type="ARBA" id="ARBA00012744"/>
    </source>
</evidence>
<protein>
    <recommendedName>
        <fullName evidence="3 6">beta-glucosidase</fullName>
        <ecNumber evidence="3 6">3.2.1.21</ecNumber>
    </recommendedName>
</protein>
<dbReference type="GO" id="GO:0008422">
    <property type="term" value="F:beta-glucosidase activity"/>
    <property type="evidence" value="ECO:0007669"/>
    <property type="project" value="UniProtKB-EC"/>
</dbReference>
<dbReference type="InterPro" id="IPR036962">
    <property type="entry name" value="Glyco_hydro_3_N_sf"/>
</dbReference>
<dbReference type="InterPro" id="IPR026891">
    <property type="entry name" value="Fn3-like"/>
</dbReference>
<dbReference type="Gene3D" id="3.40.50.1700">
    <property type="entry name" value="Glycoside hydrolase family 3 C-terminal domain"/>
    <property type="match status" value="1"/>
</dbReference>
<dbReference type="EC" id="3.2.1.21" evidence="3 6"/>
<evidence type="ECO:0000256" key="1">
    <source>
        <dbReference type="ARBA" id="ARBA00000448"/>
    </source>
</evidence>
<dbReference type="Proteomes" id="UP001218188">
    <property type="component" value="Unassembled WGS sequence"/>
</dbReference>
<dbReference type="InterPro" id="IPR002772">
    <property type="entry name" value="Glyco_hydro_3_C"/>
</dbReference>
<dbReference type="EMBL" id="JARJCM010000002">
    <property type="protein sequence ID" value="KAJ7046512.1"/>
    <property type="molecule type" value="Genomic_DNA"/>
</dbReference>
<name>A0AAD6TMG4_9AGAR</name>
<dbReference type="InterPro" id="IPR019800">
    <property type="entry name" value="Glyco_hydro_3_AS"/>
</dbReference>
<dbReference type="PANTHER" id="PTHR42715">
    <property type="entry name" value="BETA-GLUCOSIDASE"/>
    <property type="match status" value="1"/>
</dbReference>
<dbReference type="PRINTS" id="PR00133">
    <property type="entry name" value="GLHYDRLASE3"/>
</dbReference>
<evidence type="ECO:0000313" key="9">
    <source>
        <dbReference type="Proteomes" id="UP001218188"/>
    </source>
</evidence>
<feature type="domain" description="PA14" evidence="7">
    <location>
        <begin position="408"/>
        <end position="568"/>
    </location>
</feature>
<keyword evidence="6" id="KW-0624">Polysaccharide degradation</keyword>
<dbReference type="Pfam" id="PF14310">
    <property type="entry name" value="Fn3-like"/>
    <property type="match status" value="1"/>
</dbReference>
<dbReference type="Gene3D" id="2.60.120.260">
    <property type="entry name" value="Galactose-binding domain-like"/>
    <property type="match status" value="1"/>
</dbReference>
<dbReference type="Pfam" id="PF00933">
    <property type="entry name" value="Glyco_hydro_3"/>
    <property type="match status" value="1"/>
</dbReference>
<reference evidence="8" key="1">
    <citation type="submission" date="2023-03" db="EMBL/GenBank/DDBJ databases">
        <title>Massive genome expansion in bonnet fungi (Mycena s.s.) driven by repeated elements and novel gene families across ecological guilds.</title>
        <authorList>
            <consortium name="Lawrence Berkeley National Laboratory"/>
            <person name="Harder C.B."/>
            <person name="Miyauchi S."/>
            <person name="Viragh M."/>
            <person name="Kuo A."/>
            <person name="Thoen E."/>
            <person name="Andreopoulos B."/>
            <person name="Lu D."/>
            <person name="Skrede I."/>
            <person name="Drula E."/>
            <person name="Henrissat B."/>
            <person name="Morin E."/>
            <person name="Kohler A."/>
            <person name="Barry K."/>
            <person name="LaButti K."/>
            <person name="Morin E."/>
            <person name="Salamov A."/>
            <person name="Lipzen A."/>
            <person name="Mereny Z."/>
            <person name="Hegedus B."/>
            <person name="Baldrian P."/>
            <person name="Stursova M."/>
            <person name="Weitz H."/>
            <person name="Taylor A."/>
            <person name="Grigoriev I.V."/>
            <person name="Nagy L.G."/>
            <person name="Martin F."/>
            <person name="Kauserud H."/>
        </authorList>
    </citation>
    <scope>NUCLEOTIDE SEQUENCE</scope>
    <source>
        <strain evidence="8">CBHHK200</strain>
    </source>
</reference>
<keyword evidence="5 6" id="KW-0326">Glycosidase</keyword>
<dbReference type="InterPro" id="IPR013783">
    <property type="entry name" value="Ig-like_fold"/>
</dbReference>
<dbReference type="InterPro" id="IPR017853">
    <property type="entry name" value="GH"/>
</dbReference>
<comment type="catalytic activity">
    <reaction evidence="1 6">
        <text>Hydrolysis of terminal, non-reducing beta-D-glucosyl residues with release of beta-D-glucose.</text>
        <dbReference type="EC" id="3.2.1.21"/>
    </reaction>
</comment>
<dbReference type="PROSITE" id="PS00775">
    <property type="entry name" value="GLYCOSYL_HYDROL_F3"/>
    <property type="match status" value="1"/>
</dbReference>
<dbReference type="SMART" id="SM01217">
    <property type="entry name" value="Fn3_like"/>
    <property type="match status" value="1"/>
</dbReference>
<dbReference type="AlphaFoldDB" id="A0AAD6TMG4"/>
<comment type="caution">
    <text evidence="8">The sequence shown here is derived from an EMBL/GenBank/DDBJ whole genome shotgun (WGS) entry which is preliminary data.</text>
</comment>
<comment type="similarity">
    <text evidence="2 6">Belongs to the glycosyl hydrolase 3 family.</text>
</comment>
<dbReference type="PROSITE" id="PS51820">
    <property type="entry name" value="PA14"/>
    <property type="match status" value="1"/>
</dbReference>
<dbReference type="PANTHER" id="PTHR42715:SF27">
    <property type="entry name" value="BETA-GLUCOSIDASE-RELATED"/>
    <property type="match status" value="1"/>
</dbReference>
<keyword evidence="4 6" id="KW-0378">Hydrolase</keyword>
<dbReference type="InterPro" id="IPR001764">
    <property type="entry name" value="Glyco_hydro_3_N"/>
</dbReference>
<evidence type="ECO:0000256" key="6">
    <source>
        <dbReference type="RuleBase" id="RU361161"/>
    </source>
</evidence>
<dbReference type="SUPFAM" id="SSF56988">
    <property type="entry name" value="Anthrax protective antigen"/>
    <property type="match status" value="1"/>
</dbReference>
<sequence>MADRSFLQADVLDLVRKLNTNEKISLLGAPNWWNTTPIPRLNIPSIRMSDGPNGVRGSSHFVPSPAQCLPCATAMASTFDPELIRKVGGLLAAEAKCKSSVVLLAPTCNIQRSPLGGRAFESFSEDPHLSGTLAASYVNGLQAEGVSATIKHFVANDQEHERTAAESVMTARALREIYLYPFMLAQKDAKPGAYMTSYGRLHGVHCSESRSLLQGILRDEWKFTGLVMSDWYGTYGVDAALNAGLDLEMPGPPRWRTPMLVNHCLTAQKLSLSSLNERVANLLTFVQKQANENPEVVYGDGIERTRDSPEAREFCRQLAADSIVLLKNQENLLPLSSVNAKSLAIIGPNSLQHIISGGGSAALKPSYSVSPYDGVVGGAPNDVVIKHAIGCYAHKYLPTLDNNLKTPSGEPGWICTFYNHDPQGNLTDPVASFKILDTRVKLVDFLPPNLTTNWSIELTGQLTVEKTAPFELGLTVAGRAKLWVDGNLTIDNWTTQTPGDFFYGQGTIEEKAVINMTAQIAVDILVEYTNTSPTKEEEEVSSQPALMLGVRLGGCEKIDADAAIESAVAVAAECDAVLFVAGLTPEWESEGFDRPTLSLPGRQDEVISKIAAANPSTIVCIQAGSATSMPWIAEVRSVIQAWYLGNEVGNAIGDVIWGKVNPGGRLPLTFPVRIEDTPAYLNQHSENGKIHYREDLFVGYKHYHARGVKPLFEFGFGLSYTTFSFSNLSVSEAKLDETGLGFTVSLTVENVGPVTGSEVAQVYVSYPDIGITTPVYQLKGFAKAKDVAAGASLKLDINLNKYALAFWDSPKDAWRVAPGTYVIHVGASSEDFRLHGELKLTQGLTWKGL</sequence>
<proteinExistence type="inferred from homology"/>
<dbReference type="InterPro" id="IPR011658">
    <property type="entry name" value="PA14_dom"/>
</dbReference>
<evidence type="ECO:0000313" key="8">
    <source>
        <dbReference type="EMBL" id="KAJ7046512.1"/>
    </source>
</evidence>
<evidence type="ECO:0000256" key="2">
    <source>
        <dbReference type="ARBA" id="ARBA00005336"/>
    </source>
</evidence>
<evidence type="ECO:0000256" key="4">
    <source>
        <dbReference type="ARBA" id="ARBA00022801"/>
    </source>
</evidence>
<dbReference type="InterPro" id="IPR036881">
    <property type="entry name" value="Glyco_hydro_3_C_sf"/>
</dbReference>
<evidence type="ECO:0000256" key="5">
    <source>
        <dbReference type="ARBA" id="ARBA00023295"/>
    </source>
</evidence>
<dbReference type="Pfam" id="PF07691">
    <property type="entry name" value="PA14"/>
    <property type="match status" value="1"/>
</dbReference>
<dbReference type="InterPro" id="IPR037524">
    <property type="entry name" value="PA14/GLEYA"/>
</dbReference>